<reference evidence="3 4" key="1">
    <citation type="submission" date="2019-06" db="EMBL/GenBank/DDBJ databases">
        <title>Sequencing the genomes of 1000 actinobacteria strains.</title>
        <authorList>
            <person name="Klenk H.-P."/>
        </authorList>
    </citation>
    <scope>NUCLEOTIDE SEQUENCE [LARGE SCALE GENOMIC DNA]</scope>
    <source>
        <strain evidence="3 4">DSM 45511</strain>
    </source>
</reference>
<dbReference type="Pfam" id="PF00378">
    <property type="entry name" value="ECH_1"/>
    <property type="match status" value="1"/>
</dbReference>
<dbReference type="InterPro" id="IPR029045">
    <property type="entry name" value="ClpP/crotonase-like_dom_sf"/>
</dbReference>
<protein>
    <submittedName>
        <fullName evidence="3">Enoyl-CoA hydratase/carnithine racemase</fullName>
    </submittedName>
</protein>
<dbReference type="OrthoDB" id="9775794at2"/>
<dbReference type="EMBL" id="VFPH01000001">
    <property type="protein sequence ID" value="TQM43655.1"/>
    <property type="molecule type" value="Genomic_DNA"/>
</dbReference>
<feature type="region of interest" description="Disordered" evidence="2">
    <location>
        <begin position="1"/>
        <end position="27"/>
    </location>
</feature>
<dbReference type="Gene3D" id="3.90.226.10">
    <property type="entry name" value="2-enoyl-CoA Hydratase, Chain A, domain 1"/>
    <property type="match status" value="1"/>
</dbReference>
<evidence type="ECO:0000313" key="3">
    <source>
        <dbReference type="EMBL" id="TQM43655.1"/>
    </source>
</evidence>
<evidence type="ECO:0000256" key="1">
    <source>
        <dbReference type="RuleBase" id="RU003707"/>
    </source>
</evidence>
<keyword evidence="4" id="KW-1185">Reference proteome</keyword>
<comment type="caution">
    <text evidence="3">The sequence shown here is derived from an EMBL/GenBank/DDBJ whole genome shotgun (WGS) entry which is preliminary data.</text>
</comment>
<dbReference type="CDD" id="cd06558">
    <property type="entry name" value="crotonase-like"/>
    <property type="match status" value="1"/>
</dbReference>
<comment type="similarity">
    <text evidence="1">Belongs to the enoyl-CoA hydratase/isomerase family.</text>
</comment>
<dbReference type="PANTHER" id="PTHR43459:SF1">
    <property type="entry name" value="EG:BACN32G11.4 PROTEIN"/>
    <property type="match status" value="1"/>
</dbReference>
<dbReference type="GO" id="GO:0003824">
    <property type="term" value="F:catalytic activity"/>
    <property type="evidence" value="ECO:0007669"/>
    <property type="project" value="InterPro"/>
</dbReference>
<dbReference type="PROSITE" id="PS00166">
    <property type="entry name" value="ENOYL_COA_HYDRATASE"/>
    <property type="match status" value="1"/>
</dbReference>
<feature type="compositionally biased region" description="Basic and acidic residues" evidence="2">
    <location>
        <begin position="314"/>
        <end position="324"/>
    </location>
</feature>
<name>A0A543GC44_9PSEU</name>
<dbReference type="PANTHER" id="PTHR43459">
    <property type="entry name" value="ENOYL-COA HYDRATASE"/>
    <property type="match status" value="1"/>
</dbReference>
<dbReference type="AlphaFoldDB" id="A0A543GC44"/>
<dbReference type="SUPFAM" id="SSF52096">
    <property type="entry name" value="ClpP/crotonase"/>
    <property type="match status" value="1"/>
</dbReference>
<dbReference type="InterPro" id="IPR018376">
    <property type="entry name" value="Enoyl-CoA_hyd/isom_CS"/>
</dbReference>
<proteinExistence type="inferred from homology"/>
<evidence type="ECO:0000313" key="4">
    <source>
        <dbReference type="Proteomes" id="UP000319818"/>
    </source>
</evidence>
<evidence type="ECO:0000256" key="2">
    <source>
        <dbReference type="SAM" id="MobiDB-lite"/>
    </source>
</evidence>
<dbReference type="RefSeq" id="WP_142097499.1">
    <property type="nucleotide sequence ID" value="NZ_VFPH01000001.1"/>
</dbReference>
<sequence length="324" mass="34701">MSTMPISGVPISGVPISGPTPTATSGAWSRSWSHLRVTRRSPGYWHVTFDHPPINTITATTVAELAELVGLIERDPDLKVVVFTSADAEFFLAHYDVENDPGRTAALGVGPTGLPAWSDLLLRLSRAPVVSIAAIRGRARGAGSEFVLAADLRFASRENTVLGQFEVAIGVVPGGAPMARLARLVGRGRALEILLVADDVDGPRAEQYGYVNRAIDDDRLDAEVDAMASRLARFDHEAIARTKSYVDRVTLPAESELAGPVADFRELFGRPAQQAQWARLQALGLNSDSDVERSLGRRVVDSIPTDRPVVTDGSSHRVPGDGPA</sequence>
<gene>
    <name evidence="3" type="ORF">FB388_1005</name>
</gene>
<feature type="region of interest" description="Disordered" evidence="2">
    <location>
        <begin position="296"/>
        <end position="324"/>
    </location>
</feature>
<dbReference type="Proteomes" id="UP000319818">
    <property type="component" value="Unassembled WGS sequence"/>
</dbReference>
<accession>A0A543GC44</accession>
<dbReference type="InterPro" id="IPR001753">
    <property type="entry name" value="Enoyl-CoA_hydra/iso"/>
</dbReference>
<organism evidence="3 4">
    <name type="scientific">Pseudonocardia cypriaca</name>
    <dbReference type="NCBI Taxonomy" id="882449"/>
    <lineage>
        <taxon>Bacteria</taxon>
        <taxon>Bacillati</taxon>
        <taxon>Actinomycetota</taxon>
        <taxon>Actinomycetes</taxon>
        <taxon>Pseudonocardiales</taxon>
        <taxon>Pseudonocardiaceae</taxon>
        <taxon>Pseudonocardia</taxon>
    </lineage>
</organism>